<dbReference type="SUPFAM" id="SSF54593">
    <property type="entry name" value="Glyoxalase/Bleomycin resistance protein/Dihydroxybiphenyl dioxygenase"/>
    <property type="match status" value="1"/>
</dbReference>
<dbReference type="AlphaFoldDB" id="A0A7M4DQ47"/>
<comment type="caution">
    <text evidence="1">The sequence shown here is derived from an EMBL/GenBank/DDBJ whole genome shotgun (WGS) entry which is preliminary data.</text>
</comment>
<reference evidence="1 2" key="1">
    <citation type="submission" date="2019-11" db="EMBL/GenBank/DDBJ databases">
        <authorList>
            <person name="Criscuolo A."/>
        </authorList>
    </citation>
    <scope>NUCLEOTIDE SEQUENCE [LARGE SCALE GENOMIC DNA]</scope>
    <source>
        <strain evidence="1">CIP111667</strain>
    </source>
</reference>
<dbReference type="RefSeq" id="WP_156742897.1">
    <property type="nucleotide sequence ID" value="NZ_CACRYJ010000060.1"/>
</dbReference>
<keyword evidence="2" id="KW-1185">Reference proteome</keyword>
<sequence>MSLRVRPIQYTAHTEDWFALITALGGERVRDDGDWQLFAVAGGGVAIHGLPDGDPAVGRTELRFVVADLDGALRAVTPGLIELGLTARVTAEDFGRFARVSAADGQHVYLDEDSDLLGRVAGSASGDLAPAEVLPLWYTKDVPGGARVLTALGLSARIRSDSGEWVDLSAPGGGLLAVHGDARTGAVLSFEHPDVRALAERVGDAGIVADVVDESYGLSLRIANPDSPDDLRTRIWVNQTQEDLYGYQRLG</sequence>
<accession>A0A7M4DQ47</accession>
<gene>
    <name evidence="1" type="ORF">HALOF300_04285</name>
</gene>
<evidence type="ECO:0000313" key="1">
    <source>
        <dbReference type="EMBL" id="VZO39591.1"/>
    </source>
</evidence>
<protein>
    <recommendedName>
        <fullName evidence="3">VOC domain-containing protein</fullName>
    </recommendedName>
</protein>
<evidence type="ECO:0008006" key="3">
    <source>
        <dbReference type="Google" id="ProtNLM"/>
    </source>
</evidence>
<dbReference type="EMBL" id="CACRYJ010000060">
    <property type="protein sequence ID" value="VZO39591.1"/>
    <property type="molecule type" value="Genomic_DNA"/>
</dbReference>
<evidence type="ECO:0000313" key="2">
    <source>
        <dbReference type="Proteomes" id="UP000419743"/>
    </source>
</evidence>
<organism evidence="1 2">
    <name type="scientific">Occultella aeris</name>
    <dbReference type="NCBI Taxonomy" id="2761496"/>
    <lineage>
        <taxon>Bacteria</taxon>
        <taxon>Bacillati</taxon>
        <taxon>Actinomycetota</taxon>
        <taxon>Actinomycetes</taxon>
        <taxon>Micrococcales</taxon>
        <taxon>Ruaniaceae</taxon>
        <taxon>Occultella</taxon>
    </lineage>
</organism>
<name>A0A7M4DQ47_9MICO</name>
<dbReference type="InterPro" id="IPR029068">
    <property type="entry name" value="Glyas_Bleomycin-R_OHBP_Dase"/>
</dbReference>
<proteinExistence type="predicted"/>
<dbReference type="Proteomes" id="UP000419743">
    <property type="component" value="Unassembled WGS sequence"/>
</dbReference>